<dbReference type="AlphaFoldDB" id="A0A9P1MBU2"/>
<dbReference type="Proteomes" id="UP000838763">
    <property type="component" value="Unassembled WGS sequence"/>
</dbReference>
<name>A0A9P1MBU2_9PEZI</name>
<proteinExistence type="predicted"/>
<reference evidence="1" key="1">
    <citation type="submission" date="2022-11" db="EMBL/GenBank/DDBJ databases">
        <authorList>
            <person name="Scott C."/>
            <person name="Bruce N."/>
        </authorList>
    </citation>
    <scope>NUCLEOTIDE SEQUENCE</scope>
</reference>
<accession>A0A9P1MBU2</accession>
<organism evidence="1 2">
    <name type="scientific">Parascedosporium putredinis</name>
    <dbReference type="NCBI Taxonomy" id="1442378"/>
    <lineage>
        <taxon>Eukaryota</taxon>
        <taxon>Fungi</taxon>
        <taxon>Dikarya</taxon>
        <taxon>Ascomycota</taxon>
        <taxon>Pezizomycotina</taxon>
        <taxon>Sordariomycetes</taxon>
        <taxon>Hypocreomycetidae</taxon>
        <taxon>Microascales</taxon>
        <taxon>Microascaceae</taxon>
        <taxon>Parascedosporium</taxon>
    </lineage>
</organism>
<evidence type="ECO:0000313" key="2">
    <source>
        <dbReference type="Proteomes" id="UP000838763"/>
    </source>
</evidence>
<protein>
    <submittedName>
        <fullName evidence="1">Uncharacterized protein</fullName>
    </submittedName>
</protein>
<gene>
    <name evidence="1" type="ORF">PPNO1_LOCUS5609</name>
</gene>
<evidence type="ECO:0000313" key="1">
    <source>
        <dbReference type="EMBL" id="CAI4215936.1"/>
    </source>
</evidence>
<sequence>MSSGVEGFFIAGLSCTPRCHAVPLGTPYLSVIDSSIWSHMLVLTIPGQYALTLIPCGPSSMADACRASLLLLNLGGQSVEVFPLALHVVDDDIVSIVCEAKGYGSPNALRGSGYDGNGHGE</sequence>
<dbReference type="EMBL" id="CALLCH030000013">
    <property type="protein sequence ID" value="CAI4215936.1"/>
    <property type="molecule type" value="Genomic_DNA"/>
</dbReference>
<keyword evidence="2" id="KW-1185">Reference proteome</keyword>
<comment type="caution">
    <text evidence="1">The sequence shown here is derived from an EMBL/GenBank/DDBJ whole genome shotgun (WGS) entry which is preliminary data.</text>
</comment>